<dbReference type="CDD" id="cd06171">
    <property type="entry name" value="Sigma70_r4"/>
    <property type="match status" value="1"/>
</dbReference>
<dbReference type="SUPFAM" id="SSF88659">
    <property type="entry name" value="Sigma3 and sigma4 domains of RNA polymerase sigma factors"/>
    <property type="match status" value="1"/>
</dbReference>
<comment type="similarity">
    <text evidence="1">Belongs to the sigma-70 factor family. ECF subfamily.</text>
</comment>
<keyword evidence="9" id="KW-1185">Reference proteome</keyword>
<evidence type="ECO:0000259" key="6">
    <source>
        <dbReference type="Pfam" id="PF04542"/>
    </source>
</evidence>
<dbReference type="Gene3D" id="1.10.1740.10">
    <property type="match status" value="1"/>
</dbReference>
<dbReference type="InterPro" id="IPR014284">
    <property type="entry name" value="RNA_pol_sigma-70_dom"/>
</dbReference>
<feature type="domain" description="RNA polymerase sigma factor 70 region 4 type 2" evidence="7">
    <location>
        <begin position="108"/>
        <end position="160"/>
    </location>
</feature>
<dbReference type="Pfam" id="PF04542">
    <property type="entry name" value="Sigma70_r2"/>
    <property type="match status" value="1"/>
</dbReference>
<proteinExistence type="inferred from homology"/>
<organism evidence="8 9">
    <name type="scientific">Neobacillus rhizosphaerae</name>
    <dbReference type="NCBI Taxonomy" id="2880965"/>
    <lineage>
        <taxon>Bacteria</taxon>
        <taxon>Bacillati</taxon>
        <taxon>Bacillota</taxon>
        <taxon>Bacilli</taxon>
        <taxon>Bacillales</taxon>
        <taxon>Bacillaceae</taxon>
        <taxon>Neobacillus</taxon>
    </lineage>
</organism>
<evidence type="ECO:0000256" key="1">
    <source>
        <dbReference type="ARBA" id="ARBA00010641"/>
    </source>
</evidence>
<evidence type="ECO:0000256" key="5">
    <source>
        <dbReference type="ARBA" id="ARBA00023163"/>
    </source>
</evidence>
<dbReference type="InterPro" id="IPR013325">
    <property type="entry name" value="RNA_pol_sigma_r2"/>
</dbReference>
<dbReference type="NCBIfam" id="TIGR02937">
    <property type="entry name" value="sigma70-ECF"/>
    <property type="match status" value="1"/>
</dbReference>
<dbReference type="PANTHER" id="PTHR43133:SF52">
    <property type="entry name" value="ECF RNA POLYMERASE SIGMA FACTOR SIGL"/>
    <property type="match status" value="1"/>
</dbReference>
<feature type="domain" description="RNA polymerase sigma-70 region 2" evidence="6">
    <location>
        <begin position="12"/>
        <end position="78"/>
    </location>
</feature>
<dbReference type="InterPro" id="IPR007627">
    <property type="entry name" value="RNA_pol_sigma70_r2"/>
</dbReference>
<evidence type="ECO:0000259" key="7">
    <source>
        <dbReference type="Pfam" id="PF08281"/>
    </source>
</evidence>
<keyword evidence="2" id="KW-0805">Transcription regulation</keyword>
<gene>
    <name evidence="8" type="primary">sigM_4</name>
    <name evidence="8" type="ORF">BACCIP111895_04180</name>
</gene>
<name>A0ABM9EXR5_9BACI</name>
<evidence type="ECO:0000313" key="9">
    <source>
        <dbReference type="Proteomes" id="UP000838308"/>
    </source>
</evidence>
<evidence type="ECO:0000313" key="8">
    <source>
        <dbReference type="EMBL" id="CAH2716992.1"/>
    </source>
</evidence>
<reference evidence="8" key="1">
    <citation type="submission" date="2022-04" db="EMBL/GenBank/DDBJ databases">
        <authorList>
            <person name="Criscuolo A."/>
        </authorList>
    </citation>
    <scope>NUCLEOTIDE SEQUENCE</scope>
    <source>
        <strain evidence="8">CIP111895</strain>
    </source>
</reference>
<dbReference type="EMBL" id="CALBWS010000036">
    <property type="protein sequence ID" value="CAH2716992.1"/>
    <property type="molecule type" value="Genomic_DNA"/>
</dbReference>
<evidence type="ECO:0000256" key="2">
    <source>
        <dbReference type="ARBA" id="ARBA00023015"/>
    </source>
</evidence>
<evidence type="ECO:0000256" key="3">
    <source>
        <dbReference type="ARBA" id="ARBA00023082"/>
    </source>
</evidence>
<dbReference type="PANTHER" id="PTHR43133">
    <property type="entry name" value="RNA POLYMERASE ECF-TYPE SIGMA FACTO"/>
    <property type="match status" value="1"/>
</dbReference>
<dbReference type="InterPro" id="IPR039425">
    <property type="entry name" value="RNA_pol_sigma-70-like"/>
</dbReference>
<keyword evidence="4" id="KW-0238">DNA-binding</keyword>
<dbReference type="SUPFAM" id="SSF88946">
    <property type="entry name" value="Sigma2 domain of RNA polymerase sigma factors"/>
    <property type="match status" value="1"/>
</dbReference>
<dbReference type="InterPro" id="IPR036388">
    <property type="entry name" value="WH-like_DNA-bd_sf"/>
</dbReference>
<dbReference type="NCBIfam" id="TIGR02950">
    <property type="entry name" value="SigM_subfam"/>
    <property type="match status" value="1"/>
</dbReference>
<dbReference type="Gene3D" id="1.10.10.10">
    <property type="entry name" value="Winged helix-like DNA-binding domain superfamily/Winged helix DNA-binding domain"/>
    <property type="match status" value="1"/>
</dbReference>
<dbReference type="InterPro" id="IPR013249">
    <property type="entry name" value="RNA_pol_sigma70_r4_t2"/>
</dbReference>
<dbReference type="Proteomes" id="UP000838308">
    <property type="component" value="Unassembled WGS sequence"/>
</dbReference>
<accession>A0ABM9EXR5</accession>
<comment type="caution">
    <text evidence="8">The sequence shown here is derived from an EMBL/GenBank/DDBJ whole genome shotgun (WGS) entry which is preliminary data.</text>
</comment>
<sequence>MDEKRHNKLEDIYRKYAEGLYYYLLGLSGSPTLAEELVQETFYRATVSLSLFKHQEVKPWLFKIARNTYIDEWRKRQRWKWVPFFEKEEMISPYGIPETEVVKKENKQELENLLDMLPENYRTILYFREYEDFTYQEIQEAMELTESQVKVTLFRARKRLTELAENMKGESEYDRMDKG</sequence>
<dbReference type="RefSeq" id="WP_248737226.1">
    <property type="nucleotide sequence ID" value="NZ_CALBWS010000036.1"/>
</dbReference>
<dbReference type="InterPro" id="IPR014296">
    <property type="entry name" value="RNA_pol_sigma-M_bacilli"/>
</dbReference>
<keyword evidence="3" id="KW-0731">Sigma factor</keyword>
<dbReference type="InterPro" id="IPR013324">
    <property type="entry name" value="RNA_pol_sigma_r3/r4-like"/>
</dbReference>
<keyword evidence="5" id="KW-0804">Transcription</keyword>
<evidence type="ECO:0000256" key="4">
    <source>
        <dbReference type="ARBA" id="ARBA00023125"/>
    </source>
</evidence>
<dbReference type="Pfam" id="PF08281">
    <property type="entry name" value="Sigma70_r4_2"/>
    <property type="match status" value="1"/>
</dbReference>
<protein>
    <submittedName>
        <fullName evidence="8">ECF RNA polymerase sigma factor SigM</fullName>
    </submittedName>
</protein>